<keyword evidence="2" id="KW-1185">Reference proteome</keyword>
<sequence>MKSDSAEELSCIYNAALSAVNGQDSIGKPINSHGFDFFNHLIIELFDPQTRLEWESQISNSTDLLDHDTLMDFIAKRKLTLKAARPKTAKVSGDPPRSAKTHVAKCTTETFGCVLCKARHNVMMCN</sequence>
<evidence type="ECO:0000313" key="1">
    <source>
        <dbReference type="EMBL" id="KYQ59583.1"/>
    </source>
</evidence>
<dbReference type="EMBL" id="KQ982146">
    <property type="protein sequence ID" value="KYQ59583.1"/>
    <property type="molecule type" value="Genomic_DNA"/>
</dbReference>
<proteinExistence type="predicted"/>
<evidence type="ECO:0000313" key="2">
    <source>
        <dbReference type="Proteomes" id="UP000075809"/>
    </source>
</evidence>
<dbReference type="AlphaFoldDB" id="A0A151XGQ6"/>
<protein>
    <submittedName>
        <fullName evidence="1">Uncharacterized protein</fullName>
    </submittedName>
</protein>
<accession>A0A151XGQ6</accession>
<organism evidence="1 2">
    <name type="scientific">Mycetomoellerius zeteki</name>
    <dbReference type="NCBI Taxonomy" id="64791"/>
    <lineage>
        <taxon>Eukaryota</taxon>
        <taxon>Metazoa</taxon>
        <taxon>Ecdysozoa</taxon>
        <taxon>Arthropoda</taxon>
        <taxon>Hexapoda</taxon>
        <taxon>Insecta</taxon>
        <taxon>Pterygota</taxon>
        <taxon>Neoptera</taxon>
        <taxon>Endopterygota</taxon>
        <taxon>Hymenoptera</taxon>
        <taxon>Apocrita</taxon>
        <taxon>Aculeata</taxon>
        <taxon>Formicoidea</taxon>
        <taxon>Formicidae</taxon>
        <taxon>Myrmicinae</taxon>
        <taxon>Mycetomoellerius</taxon>
    </lineage>
</organism>
<reference evidence="1 2" key="1">
    <citation type="submission" date="2015-09" db="EMBL/GenBank/DDBJ databases">
        <title>Trachymyrmex zeteki WGS genome.</title>
        <authorList>
            <person name="Nygaard S."/>
            <person name="Hu H."/>
            <person name="Boomsma J."/>
            <person name="Zhang G."/>
        </authorList>
    </citation>
    <scope>NUCLEOTIDE SEQUENCE [LARGE SCALE GENOMIC DNA]</scope>
    <source>
        <strain evidence="1">Tzet28-1</strain>
        <tissue evidence="1">Whole body</tissue>
    </source>
</reference>
<dbReference type="Proteomes" id="UP000075809">
    <property type="component" value="Unassembled WGS sequence"/>
</dbReference>
<gene>
    <name evidence="1" type="ORF">ALC60_01390</name>
</gene>
<dbReference type="STRING" id="64791.A0A151XGQ6"/>
<name>A0A151XGQ6_9HYME</name>